<feature type="compositionally biased region" description="Basic and acidic residues" evidence="1">
    <location>
        <begin position="96"/>
        <end position="108"/>
    </location>
</feature>
<evidence type="ECO:0008006" key="4">
    <source>
        <dbReference type="Google" id="ProtNLM"/>
    </source>
</evidence>
<accession>A0A9W6RY85</accession>
<dbReference type="Proteomes" id="UP001165135">
    <property type="component" value="Unassembled WGS sequence"/>
</dbReference>
<protein>
    <recommendedName>
        <fullName evidence="4">DUF927 domain-containing protein</fullName>
    </recommendedName>
</protein>
<name>A0A9W6RY85_9ACTN</name>
<proteinExistence type="predicted"/>
<evidence type="ECO:0000313" key="3">
    <source>
        <dbReference type="Proteomes" id="UP001165135"/>
    </source>
</evidence>
<gene>
    <name evidence="2" type="ORF">Airi01_103270</name>
</gene>
<dbReference type="AlphaFoldDB" id="A0A9W6RY85"/>
<evidence type="ECO:0000313" key="2">
    <source>
        <dbReference type="EMBL" id="GLY82060.1"/>
    </source>
</evidence>
<reference evidence="2" key="1">
    <citation type="submission" date="2023-03" db="EMBL/GenBank/DDBJ databases">
        <title>Actinoallomurus iriomotensis NBRC 103681.</title>
        <authorList>
            <person name="Ichikawa N."/>
            <person name="Sato H."/>
            <person name="Tonouchi N."/>
        </authorList>
    </citation>
    <scope>NUCLEOTIDE SEQUENCE</scope>
    <source>
        <strain evidence="2">NBRC 103681</strain>
    </source>
</reference>
<evidence type="ECO:0000256" key="1">
    <source>
        <dbReference type="SAM" id="MobiDB-lite"/>
    </source>
</evidence>
<comment type="caution">
    <text evidence="2">The sequence shown here is derived from an EMBL/GenBank/DDBJ whole genome shotgun (WGS) entry which is preliminary data.</text>
</comment>
<organism evidence="2 3">
    <name type="scientific">Actinoallomurus iriomotensis</name>
    <dbReference type="NCBI Taxonomy" id="478107"/>
    <lineage>
        <taxon>Bacteria</taxon>
        <taxon>Bacillati</taxon>
        <taxon>Actinomycetota</taxon>
        <taxon>Actinomycetes</taxon>
        <taxon>Streptosporangiales</taxon>
        <taxon>Thermomonosporaceae</taxon>
        <taxon>Actinoallomurus</taxon>
    </lineage>
</organism>
<dbReference type="EMBL" id="BSTJ01000029">
    <property type="protein sequence ID" value="GLY82060.1"/>
    <property type="molecule type" value="Genomic_DNA"/>
</dbReference>
<sequence>MRLRPCVGFPFRPFGRLRGSPGLWRCAGRSDQSLDTQKGRCGKHRPFMRDPTPATGTESGEMPVPKDSPKPRGRSTSGATRRPTRKPAPDAAPGSERSELPNLDDRRNVRGLHEHEVISRDLRFDGDIYHVVTYVNPGTGPDAHRMVHRQIKRIDDKTEAVLVPVFDGLLWCIERTISVSVDPRTRTIGNEIQDESFILCYQDNDGNPPRQTTVRDSELIDNRNLNWMTRLGLSTIVRAKKHPAVRDLVRAVVFNSRGKNGRVVRVIDRSGPVYVDGVLCYANATGYTDKDGKRLDGVGAVFSPSGRLESVRCEPSSETDHHREVEYPVSLPKTKAAQVRALDALSALLSAYDDPGLTGVLVGQLLAAPLTGAILRGSLSVCSVSALIGPSRAGKTAFDMLLFTSQTRSLYGEVAPAISARCSAPNGSAGTTPAGIYQWLSPFGGSRSLLDDGMKEAWTEVHKRKALDTIYERVTSFIVGGGVAQAQGNNGKTEAAKTKRLYLSACISAECVGPVANMLEDSTYNRIAVVWWEKEKRCDRVTYDELKSREATLARNDGMRVVLDTLLRSPDVLADGYEIALAALREAGLDERVSKNYAKCLSGLHALDVAYAERRRKSAALAKAIPAAIEIAKSLESFGTHGGDQRALSDIAEATREGLAVMLEMDRSAYVAAAPDPQDVKAGIPLIPQEPTCVPFGFDLTNCGWSAGSDGTWKRRESAISAGMLIESLPGVAQNRGHSFAYRLQMKAREFAALHDRLNYVSGQRGFRVCSRQERIDALVSIGALQTSRRSGTTFYHLDFLWVLGTTYEAVALARHAESESDNG</sequence>
<feature type="region of interest" description="Disordered" evidence="1">
    <location>
        <begin position="18"/>
        <end position="108"/>
    </location>
</feature>